<evidence type="ECO:0000256" key="8">
    <source>
        <dbReference type="PIRSR" id="PIRSR618044-2"/>
    </source>
</evidence>
<dbReference type="SUPFAM" id="SSF56601">
    <property type="entry name" value="beta-lactamase/transpeptidase-like"/>
    <property type="match status" value="1"/>
</dbReference>
<dbReference type="PRINTS" id="PR00725">
    <property type="entry name" value="DADACBPTASE1"/>
</dbReference>
<dbReference type="Proteomes" id="UP000214689">
    <property type="component" value="Chromosome"/>
</dbReference>
<proteinExistence type="inferred from homology"/>
<keyword evidence="6" id="KW-0961">Cell wall biogenesis/degradation</keyword>
<evidence type="ECO:0000256" key="9">
    <source>
        <dbReference type="RuleBase" id="RU004016"/>
    </source>
</evidence>
<dbReference type="InterPro" id="IPR001967">
    <property type="entry name" value="Peptidase_S11_N"/>
</dbReference>
<dbReference type="Gene3D" id="3.40.710.10">
    <property type="entry name" value="DD-peptidase/beta-lactamase superfamily"/>
    <property type="match status" value="1"/>
</dbReference>
<keyword evidence="3" id="KW-0378">Hydrolase</keyword>
<dbReference type="RefSeq" id="WP_094234089.1">
    <property type="nucleotide sequence ID" value="NZ_CP016199.1"/>
</dbReference>
<feature type="domain" description="Peptidase S11 D-alanyl-D-alanine carboxypeptidase A N-terminal" evidence="11">
    <location>
        <begin position="43"/>
        <end position="278"/>
    </location>
</feature>
<evidence type="ECO:0000256" key="4">
    <source>
        <dbReference type="ARBA" id="ARBA00022960"/>
    </source>
</evidence>
<evidence type="ECO:0000256" key="2">
    <source>
        <dbReference type="ARBA" id="ARBA00022729"/>
    </source>
</evidence>
<dbReference type="PANTHER" id="PTHR35333">
    <property type="entry name" value="BETA-LACTAMASE"/>
    <property type="match status" value="1"/>
</dbReference>
<evidence type="ECO:0000256" key="7">
    <source>
        <dbReference type="PIRSR" id="PIRSR618044-1"/>
    </source>
</evidence>
<evidence type="ECO:0000259" key="11">
    <source>
        <dbReference type="Pfam" id="PF00768"/>
    </source>
</evidence>
<dbReference type="GO" id="GO:0009252">
    <property type="term" value="P:peptidoglycan biosynthetic process"/>
    <property type="evidence" value="ECO:0007669"/>
    <property type="project" value="UniProtKB-KW"/>
</dbReference>
<dbReference type="OrthoDB" id="1701915at2"/>
<accession>A0A223ASG5</accession>
<dbReference type="InterPro" id="IPR012338">
    <property type="entry name" value="Beta-lactam/transpept-like"/>
</dbReference>
<organism evidence="12 13">
    <name type="scientific">Mogibacterium pumilum</name>
    <dbReference type="NCBI Taxonomy" id="86332"/>
    <lineage>
        <taxon>Bacteria</taxon>
        <taxon>Bacillati</taxon>
        <taxon>Bacillota</taxon>
        <taxon>Clostridia</taxon>
        <taxon>Peptostreptococcales</taxon>
        <taxon>Anaerovoracaceae</taxon>
        <taxon>Mogibacterium</taxon>
    </lineage>
</organism>
<dbReference type="GO" id="GO:0030655">
    <property type="term" value="P:beta-lactam antibiotic catabolic process"/>
    <property type="evidence" value="ECO:0007669"/>
    <property type="project" value="InterPro"/>
</dbReference>
<name>A0A223ASG5_9FIRM</name>
<evidence type="ECO:0000256" key="3">
    <source>
        <dbReference type="ARBA" id="ARBA00022801"/>
    </source>
</evidence>
<evidence type="ECO:0000256" key="6">
    <source>
        <dbReference type="ARBA" id="ARBA00023316"/>
    </source>
</evidence>
<dbReference type="GO" id="GO:0046677">
    <property type="term" value="P:response to antibiotic"/>
    <property type="evidence" value="ECO:0007669"/>
    <property type="project" value="InterPro"/>
</dbReference>
<dbReference type="GO" id="GO:0006508">
    <property type="term" value="P:proteolysis"/>
    <property type="evidence" value="ECO:0007669"/>
    <property type="project" value="InterPro"/>
</dbReference>
<evidence type="ECO:0000256" key="1">
    <source>
        <dbReference type="ARBA" id="ARBA00007164"/>
    </source>
</evidence>
<dbReference type="EMBL" id="CP016199">
    <property type="protein sequence ID" value="ASS37859.1"/>
    <property type="molecule type" value="Genomic_DNA"/>
</dbReference>
<feature type="transmembrane region" description="Helical" evidence="10">
    <location>
        <begin position="7"/>
        <end position="28"/>
    </location>
</feature>
<dbReference type="GO" id="GO:0009002">
    <property type="term" value="F:serine-type D-Ala-D-Ala carboxypeptidase activity"/>
    <property type="evidence" value="ECO:0007669"/>
    <property type="project" value="InterPro"/>
</dbReference>
<evidence type="ECO:0000256" key="10">
    <source>
        <dbReference type="SAM" id="Phobius"/>
    </source>
</evidence>
<feature type="binding site" evidence="8">
    <location>
        <position position="249"/>
    </location>
    <ligand>
        <name>substrate</name>
    </ligand>
</feature>
<reference evidence="13" key="1">
    <citation type="submission" date="2016-05" db="EMBL/GenBank/DDBJ databases">
        <authorList>
            <person name="Holder M.E."/>
            <person name="Ajami N.J."/>
            <person name="Petrosino J.F."/>
        </authorList>
    </citation>
    <scope>NUCLEOTIDE SEQUENCE [LARGE SCALE GENOMIC DNA]</scope>
    <source>
        <strain evidence="13">ATCC 700696</strain>
    </source>
</reference>
<dbReference type="PANTHER" id="PTHR35333:SF3">
    <property type="entry name" value="BETA-LACTAMASE-TYPE TRANSPEPTIDASE FOLD CONTAINING PROTEIN"/>
    <property type="match status" value="1"/>
</dbReference>
<keyword evidence="10" id="KW-0812">Transmembrane</keyword>
<dbReference type="AlphaFoldDB" id="A0A223ASG5"/>
<sequence>MDKRKVLFIIMTIAIILFATVCVMSFLYNKEGGAQDIKSKTGYNSRSIYVYNLTDSKVELDINSDEKLPIASLTKLMTCRKALIIIRGKGLTLADNGQVTEEAVKLVKRQSEYMVGYEIDESTDFNDLFYAMIMQSDGAAANSLAILMSGDIESFVSEMNEEAKALGLANTYYETPDGVYKKGEYSTAADVASLLRQSLQDAEYYRIFTTRAYISTKTERHPDGIKLSNDVISAFEKYKNKDFKVVGGKFGYTPEAGKSIAVLVEKNGKTYIIVILGCFHKGGDYGHMDDVVKAMNKINR</sequence>
<protein>
    <recommendedName>
        <fullName evidence="11">Peptidase S11 D-alanyl-D-alanine carboxypeptidase A N-terminal domain-containing protein</fullName>
    </recommendedName>
</protein>
<dbReference type="GO" id="GO:0008360">
    <property type="term" value="P:regulation of cell shape"/>
    <property type="evidence" value="ECO:0007669"/>
    <property type="project" value="UniProtKB-KW"/>
</dbReference>
<keyword evidence="10" id="KW-0472">Membrane</keyword>
<gene>
    <name evidence="12" type="ORF">AXF17_04950</name>
</gene>
<dbReference type="Pfam" id="PF00768">
    <property type="entry name" value="Peptidase_S11"/>
    <property type="match status" value="1"/>
</dbReference>
<feature type="active site" description="Proton acceptor" evidence="7">
    <location>
        <position position="75"/>
    </location>
</feature>
<keyword evidence="13" id="KW-1185">Reference proteome</keyword>
<comment type="similarity">
    <text evidence="1 9">Belongs to the peptidase S11 family.</text>
</comment>
<dbReference type="InterPro" id="IPR000871">
    <property type="entry name" value="Beta-lactam_class-A"/>
</dbReference>
<evidence type="ECO:0000256" key="5">
    <source>
        <dbReference type="ARBA" id="ARBA00022984"/>
    </source>
</evidence>
<dbReference type="GO" id="GO:0008800">
    <property type="term" value="F:beta-lactamase activity"/>
    <property type="evidence" value="ECO:0007669"/>
    <property type="project" value="InterPro"/>
</dbReference>
<feature type="active site" evidence="7">
    <location>
        <position position="136"/>
    </location>
</feature>
<feature type="active site" description="Acyl-ester intermediate" evidence="7">
    <location>
        <position position="72"/>
    </location>
</feature>
<evidence type="ECO:0000313" key="13">
    <source>
        <dbReference type="Proteomes" id="UP000214689"/>
    </source>
</evidence>
<keyword evidence="10" id="KW-1133">Transmembrane helix</keyword>
<keyword evidence="5" id="KW-0573">Peptidoglycan synthesis</keyword>
<keyword evidence="4" id="KW-0133">Cell shape</keyword>
<keyword evidence="2" id="KW-0732">Signal</keyword>
<evidence type="ECO:0000313" key="12">
    <source>
        <dbReference type="EMBL" id="ASS37859.1"/>
    </source>
</evidence>
<dbReference type="InterPro" id="IPR018044">
    <property type="entry name" value="Peptidase_S11"/>
</dbReference>
<dbReference type="GO" id="GO:0071555">
    <property type="term" value="P:cell wall organization"/>
    <property type="evidence" value="ECO:0007669"/>
    <property type="project" value="UniProtKB-KW"/>
</dbReference>